<dbReference type="AlphaFoldDB" id="A0A7K6T209"/>
<comment type="caution">
    <text evidence="3">The sequence shown here is derived from an EMBL/GenBank/DDBJ whole genome shotgun (WGS) entry which is preliminary data.</text>
</comment>
<dbReference type="Pfam" id="PF15259">
    <property type="entry name" value="GTSE1_N"/>
    <property type="match status" value="1"/>
</dbReference>
<feature type="non-terminal residue" evidence="3">
    <location>
        <position position="81"/>
    </location>
</feature>
<sequence>PSDVRFVTEESFDFSFVSPSDSREEEDEDEDKDIPGAASGRWSPLSGARLEEMVREATRLAAQLEQCHLPPRGTPPTPRSP</sequence>
<evidence type="ECO:0000259" key="2">
    <source>
        <dbReference type="Pfam" id="PF15259"/>
    </source>
</evidence>
<gene>
    <name evidence="3" type="primary">Psrc1</name>
    <name evidence="3" type="ORF">CALNIC_R15548</name>
</gene>
<organism evidence="3 4">
    <name type="scientific">Caloenas nicobarica</name>
    <name type="common">Nicobar pigeon</name>
    <dbReference type="NCBI Taxonomy" id="187106"/>
    <lineage>
        <taxon>Eukaryota</taxon>
        <taxon>Metazoa</taxon>
        <taxon>Chordata</taxon>
        <taxon>Craniata</taxon>
        <taxon>Vertebrata</taxon>
        <taxon>Euteleostomi</taxon>
        <taxon>Archelosauria</taxon>
        <taxon>Archosauria</taxon>
        <taxon>Dinosauria</taxon>
        <taxon>Saurischia</taxon>
        <taxon>Theropoda</taxon>
        <taxon>Coelurosauria</taxon>
        <taxon>Aves</taxon>
        <taxon>Neognathae</taxon>
        <taxon>Neoaves</taxon>
        <taxon>Columbimorphae</taxon>
        <taxon>Columbiformes</taxon>
        <taxon>Columbidae</taxon>
        <taxon>Caloenas</taxon>
    </lineage>
</organism>
<accession>A0A7K6T209</accession>
<dbReference type="EMBL" id="VZSB01001503">
    <property type="protein sequence ID" value="NWX03906.1"/>
    <property type="molecule type" value="Genomic_DNA"/>
</dbReference>
<proteinExistence type="predicted"/>
<dbReference type="Proteomes" id="UP000546235">
    <property type="component" value="Unassembled WGS sequence"/>
</dbReference>
<evidence type="ECO:0000313" key="3">
    <source>
        <dbReference type="EMBL" id="NWX03906.1"/>
    </source>
</evidence>
<dbReference type="InterPro" id="IPR032768">
    <property type="entry name" value="GTSE1_N"/>
</dbReference>
<feature type="region of interest" description="Disordered" evidence="1">
    <location>
        <begin position="15"/>
        <end position="46"/>
    </location>
</feature>
<evidence type="ECO:0000313" key="4">
    <source>
        <dbReference type="Proteomes" id="UP000546235"/>
    </source>
</evidence>
<feature type="compositionally biased region" description="Acidic residues" evidence="1">
    <location>
        <begin position="23"/>
        <end position="32"/>
    </location>
</feature>
<name>A0A7K6T209_CALNI</name>
<evidence type="ECO:0000256" key="1">
    <source>
        <dbReference type="SAM" id="MobiDB-lite"/>
    </source>
</evidence>
<feature type="non-terminal residue" evidence="3">
    <location>
        <position position="1"/>
    </location>
</feature>
<protein>
    <submittedName>
        <fullName evidence="3">PSRC1 protein</fullName>
    </submittedName>
</protein>
<reference evidence="3 4" key="1">
    <citation type="submission" date="2019-09" db="EMBL/GenBank/DDBJ databases">
        <title>Bird 10,000 Genomes (B10K) Project - Family phase.</title>
        <authorList>
            <person name="Zhang G."/>
        </authorList>
    </citation>
    <scope>NUCLEOTIDE SEQUENCE [LARGE SCALE GENOMIC DNA]</scope>
    <source>
        <strain evidence="3">OUT-0007</strain>
        <tissue evidence="3">Blood</tissue>
    </source>
</reference>
<keyword evidence="4" id="KW-1185">Reference proteome</keyword>
<feature type="domain" description="G2 and S phase-expressed protein 1 N-terminal" evidence="2">
    <location>
        <begin position="39"/>
        <end position="66"/>
    </location>
</feature>